<feature type="domain" description="FBD" evidence="2">
    <location>
        <begin position="360"/>
        <end position="431"/>
    </location>
</feature>
<dbReference type="SMART" id="SM00256">
    <property type="entry name" value="FBOX"/>
    <property type="match status" value="1"/>
</dbReference>
<dbReference type="Proteomes" id="UP000426265">
    <property type="component" value="Unassembled WGS sequence"/>
</dbReference>
<dbReference type="InterPro" id="IPR001810">
    <property type="entry name" value="F-box_dom"/>
</dbReference>
<dbReference type="EMBL" id="CACRSJ010000106">
    <property type="protein sequence ID" value="VYS59862.1"/>
    <property type="molecule type" value="Genomic_DNA"/>
</dbReference>
<evidence type="ECO:0000259" key="2">
    <source>
        <dbReference type="SMART" id="SM00579"/>
    </source>
</evidence>
<dbReference type="InterPro" id="IPR053781">
    <property type="entry name" value="F-box_AtFBL13-like"/>
</dbReference>
<accession>A0A654FHL8</accession>
<organism evidence="3 4">
    <name type="scientific">Arabidopsis thaliana</name>
    <name type="common">Mouse-ear cress</name>
    <dbReference type="NCBI Taxonomy" id="3702"/>
    <lineage>
        <taxon>Eukaryota</taxon>
        <taxon>Viridiplantae</taxon>
        <taxon>Streptophyta</taxon>
        <taxon>Embryophyta</taxon>
        <taxon>Tracheophyta</taxon>
        <taxon>Spermatophyta</taxon>
        <taxon>Magnoliopsida</taxon>
        <taxon>eudicotyledons</taxon>
        <taxon>Gunneridae</taxon>
        <taxon>Pentapetalae</taxon>
        <taxon>rosids</taxon>
        <taxon>malvids</taxon>
        <taxon>Brassicales</taxon>
        <taxon>Brassicaceae</taxon>
        <taxon>Camelineae</taxon>
        <taxon>Arabidopsis</taxon>
    </lineage>
</organism>
<dbReference type="InterPro" id="IPR032675">
    <property type="entry name" value="LRR_dom_sf"/>
</dbReference>
<evidence type="ECO:0000313" key="4">
    <source>
        <dbReference type="Proteomes" id="UP000426265"/>
    </source>
</evidence>
<dbReference type="Gene3D" id="1.20.1280.50">
    <property type="match status" value="1"/>
</dbReference>
<dbReference type="Gene3D" id="3.80.10.10">
    <property type="entry name" value="Ribonuclease Inhibitor"/>
    <property type="match status" value="1"/>
</dbReference>
<dbReference type="Pfam" id="PF24758">
    <property type="entry name" value="LRR_At5g56370"/>
    <property type="match status" value="1"/>
</dbReference>
<dbReference type="PANTHER" id="PTHR31900">
    <property type="entry name" value="F-BOX/RNI SUPERFAMILY PROTEIN-RELATED"/>
    <property type="match status" value="1"/>
</dbReference>
<dbReference type="PANTHER" id="PTHR31900:SF34">
    <property type="entry name" value="EMB|CAB62440.1-RELATED"/>
    <property type="match status" value="1"/>
</dbReference>
<dbReference type="InterPro" id="IPR006566">
    <property type="entry name" value="FBD"/>
</dbReference>
<evidence type="ECO:0000259" key="1">
    <source>
        <dbReference type="SMART" id="SM00256"/>
    </source>
</evidence>
<evidence type="ECO:0000313" key="3">
    <source>
        <dbReference type="EMBL" id="VYS59862.1"/>
    </source>
</evidence>
<dbReference type="InterPro" id="IPR055411">
    <property type="entry name" value="LRR_FXL15/At3g58940/PEG3-like"/>
</dbReference>
<feature type="domain" description="F-box" evidence="1">
    <location>
        <begin position="17"/>
        <end position="56"/>
    </location>
</feature>
<dbReference type="SUPFAM" id="SSF81383">
    <property type="entry name" value="F-box domain"/>
    <property type="match status" value="1"/>
</dbReference>
<dbReference type="AlphaFoldDB" id="A0A654FHL8"/>
<gene>
    <name evidence="3" type="ORF">AN1_LOCUS15298</name>
</gene>
<dbReference type="Pfam" id="PF00646">
    <property type="entry name" value="F-box"/>
    <property type="match status" value="1"/>
</dbReference>
<dbReference type="CDD" id="cd22160">
    <property type="entry name" value="F-box_AtFBL13-like"/>
    <property type="match status" value="1"/>
</dbReference>
<dbReference type="SMART" id="SM00579">
    <property type="entry name" value="FBD"/>
    <property type="match status" value="1"/>
</dbReference>
<dbReference type="InterPro" id="IPR036047">
    <property type="entry name" value="F-box-like_dom_sf"/>
</dbReference>
<dbReference type="ExpressionAtlas" id="A0A654FHL8">
    <property type="expression patterns" value="baseline and differential"/>
</dbReference>
<dbReference type="SUPFAM" id="SSF52047">
    <property type="entry name" value="RNI-like"/>
    <property type="match status" value="1"/>
</dbReference>
<dbReference type="InterPro" id="IPR050232">
    <property type="entry name" value="FBL13/AtMIF1-like"/>
</dbReference>
<reference evidence="3 4" key="1">
    <citation type="submission" date="2019-11" db="EMBL/GenBank/DDBJ databases">
        <authorList>
            <person name="Jiao W.-B."/>
            <person name="Schneeberger K."/>
        </authorList>
    </citation>
    <scope>NUCLEOTIDE SEQUENCE [LARGE SCALE GENOMIC DNA]</scope>
    <source>
        <strain evidence="4">cv. An-1</strain>
    </source>
</reference>
<sequence>MTELVEHRVCEDRISSLPDDLLVKILLCVPTKDAAATTFLSKRWRFVWRMLPRLNYIETTSDVKSNTVWWFLEESFRFHKAPLLERLWIDLGPQCPINVNPVKWVAKALDTRVRWLTFRLLWKGEPIRMPKSFYFCKTLERLTLSDKILVDVPCQVSLPLLRELDLFCVVYKDEDSHVKLLSSCPVLKHLKVTRNRRVEDNVRTFRVEVPSLLRLDYKAGMMFREDSDMYDPFLVTDTPNLLSLHIFDTVGYSLSVWYMPHLVTVVTDELFPSEKFMRPLSSVKYLALSPFDTMVPWCDAVNNYSRLVECMIHLSEYDLLESLLVLLSKCSKLKVFMVDSDIPRWNHDPALWNQPSSIPRCLSSHLEIFEWDGYVGREDEKKIIRYILENSKYLKTAGISPNSTFSGEEKQKMMEDLESMHRTPTSVLLSSARMSFRY</sequence>
<proteinExistence type="predicted"/>
<evidence type="ECO:0008006" key="5">
    <source>
        <dbReference type="Google" id="ProtNLM"/>
    </source>
</evidence>
<protein>
    <recommendedName>
        <fullName evidence="5">F-box domain-containing protein</fullName>
    </recommendedName>
</protein>
<name>A0A654FHL8_ARATH</name>
<dbReference type="Pfam" id="PF08387">
    <property type="entry name" value="FBD"/>
    <property type="match status" value="1"/>
</dbReference>